<dbReference type="InterPro" id="IPR050478">
    <property type="entry name" value="Ethylene_sulfur-biosynth"/>
</dbReference>
<keyword evidence="2" id="KW-0663">Pyridoxal phosphate</keyword>
<dbReference type="PRINTS" id="PR00753">
    <property type="entry name" value="ACCSYNTHASE"/>
</dbReference>
<dbReference type="CDD" id="cd00609">
    <property type="entry name" value="AAT_like"/>
    <property type="match status" value="2"/>
</dbReference>
<dbReference type="PANTHER" id="PTHR43795">
    <property type="entry name" value="BIFUNCTIONAL ASPARTATE AMINOTRANSFERASE AND GLUTAMATE/ASPARTATE-PREPHENATE AMINOTRANSFERASE-RELATED"/>
    <property type="match status" value="1"/>
</dbReference>
<dbReference type="GO" id="GO:0008483">
    <property type="term" value="F:transaminase activity"/>
    <property type="evidence" value="ECO:0007669"/>
    <property type="project" value="TreeGrafter"/>
</dbReference>
<dbReference type="SUPFAM" id="SSF53383">
    <property type="entry name" value="PLP-dependent transferases"/>
    <property type="match status" value="2"/>
</dbReference>
<dbReference type="InterPro" id="IPR015421">
    <property type="entry name" value="PyrdxlP-dep_Trfase_major"/>
</dbReference>
<sequence>MVAIEVAELSTNRLSKVVEQFASVGLSKVAVSDSHAENSRYFGGWKAYDENPYDDLTNPNGVIQMGLAENQVSFDLLEDYLEKHSESPATAPKNGISKFRENAFFQDYHGLLTFRKAMASFMESIREGRVKFDPERVVLTAGATAANELITFVLADPGDALLIPTPYYPGFDRDLRWRTGVEIVPVHCDSSNDFQVTPKAMEEAFNTAISMNIKVRGLLLTNPSNPLGTSMQRSVLEEILSFAAQKNIHLVVDEIYSGTVFSSSEFISISEVLETRNYKDAERVHIVYSLSKDLGIPGFRIGTIYSYNDHVVTTARRMSSFSLISSHTQHLFASMLLDTEFTKIYIQTNRERLRKRHEMITQGLKKAGIDCLKGNAGLFVWMNLSPFLGDNPTIEGEIELWESFVHEVKLNISPGSSCHCSEPGWFRVCFANMTEKTLDIALDRIYAFMEKRGKVSFDLLEDYLEKHSESPATAPKNGISKFRENAFFQDYHGLLTFRKAMASFMESIREGRVKFDPERVVLTAGATAANELITFVLADPGDALLIPTPYYPGFDRDLRWRTGVEIVPVHCDSSNDFQVTPNALEEAFNKANSMNIKVRGLLLTNPSNPLGTSTQRSVLEEILNFAAQKNIHLVVDEIYSGTVFSSSEFISISEILEDRNYKDAERVHIVYSLSKDLGIPGFRIGTIYSYNDHVVTTARRMSSFSLISSHTQHLFASMLLDTEFTKIYIQTNRERLRKRYEMITQGLKKAGIDCLKGNAGLFVWMNLSPFLGDNPTIEGEIELWESFVHEVKLNISPGSSCHCSELGWFRVCFANMSEKTLDVALNRISAFMEKRGKLE</sequence>
<dbReference type="EMBL" id="CM010716">
    <property type="protein sequence ID" value="RZC51780.1"/>
    <property type="molecule type" value="Genomic_DNA"/>
</dbReference>
<proteinExistence type="inferred from homology"/>
<keyword evidence="5" id="KW-1185">Reference proteome</keyword>
<dbReference type="InterPro" id="IPR004838">
    <property type="entry name" value="NHTrfase_class1_PyrdxlP-BS"/>
</dbReference>
<dbReference type="Gramene" id="RZC51780">
    <property type="protein sequence ID" value="RZC51780"/>
    <property type="gene ID" value="C5167_020210"/>
</dbReference>
<dbReference type="AlphaFoldDB" id="A0A4Y7IVH4"/>
<dbReference type="Proteomes" id="UP000316621">
    <property type="component" value="Chromosome 2"/>
</dbReference>
<dbReference type="STRING" id="3469.A0A4Y7IVH4"/>
<dbReference type="GO" id="GO:0006520">
    <property type="term" value="P:amino acid metabolic process"/>
    <property type="evidence" value="ECO:0007669"/>
    <property type="project" value="TreeGrafter"/>
</dbReference>
<gene>
    <name evidence="4" type="ORF">C5167_020210</name>
</gene>
<feature type="domain" description="Aminotransferase class I/classII large" evidence="3">
    <location>
        <begin position="469"/>
        <end position="828"/>
    </location>
</feature>
<accession>A0A4Y7IVH4</accession>
<dbReference type="InterPro" id="IPR004839">
    <property type="entry name" value="Aminotransferase_I/II_large"/>
</dbReference>
<dbReference type="Gene3D" id="3.90.1150.10">
    <property type="entry name" value="Aspartate Aminotransferase, domain 1"/>
    <property type="match status" value="2"/>
</dbReference>
<evidence type="ECO:0000313" key="5">
    <source>
        <dbReference type="Proteomes" id="UP000316621"/>
    </source>
</evidence>
<dbReference type="Pfam" id="PF00155">
    <property type="entry name" value="Aminotran_1_2"/>
    <property type="match status" value="2"/>
</dbReference>
<dbReference type="GO" id="GO:0030170">
    <property type="term" value="F:pyridoxal phosphate binding"/>
    <property type="evidence" value="ECO:0007669"/>
    <property type="project" value="InterPro"/>
</dbReference>
<dbReference type="Gene3D" id="3.40.640.10">
    <property type="entry name" value="Type I PLP-dependent aspartate aminotransferase-like (Major domain)"/>
    <property type="match status" value="2"/>
</dbReference>
<dbReference type="InterPro" id="IPR015424">
    <property type="entry name" value="PyrdxlP-dep_Trfase"/>
</dbReference>
<evidence type="ECO:0000313" key="4">
    <source>
        <dbReference type="EMBL" id="RZC51780.1"/>
    </source>
</evidence>
<reference evidence="4 5" key="1">
    <citation type="journal article" date="2018" name="Science">
        <title>The opium poppy genome and morphinan production.</title>
        <authorList>
            <person name="Guo L."/>
            <person name="Winzer T."/>
            <person name="Yang X."/>
            <person name="Li Y."/>
            <person name="Ning Z."/>
            <person name="He Z."/>
            <person name="Teodor R."/>
            <person name="Lu Y."/>
            <person name="Bowser T.A."/>
            <person name="Graham I.A."/>
            <person name="Ye K."/>
        </authorList>
    </citation>
    <scope>NUCLEOTIDE SEQUENCE [LARGE SCALE GENOMIC DNA]</scope>
    <source>
        <strain evidence="5">cv. HN1</strain>
        <tissue evidence="4">Leaves</tissue>
    </source>
</reference>
<name>A0A4Y7IVH4_PAPSO</name>
<comment type="similarity">
    <text evidence="1">Belongs to the class-I pyridoxal-phosphate-dependent aminotransferase family.</text>
</comment>
<dbReference type="PANTHER" id="PTHR43795:SF39">
    <property type="entry name" value="AMINOTRANSFERASE CLASS I_CLASSII DOMAIN-CONTAINING PROTEIN"/>
    <property type="match status" value="1"/>
</dbReference>
<evidence type="ECO:0000256" key="1">
    <source>
        <dbReference type="ARBA" id="ARBA00007441"/>
    </source>
</evidence>
<organism evidence="4 5">
    <name type="scientific">Papaver somniferum</name>
    <name type="common">Opium poppy</name>
    <dbReference type="NCBI Taxonomy" id="3469"/>
    <lineage>
        <taxon>Eukaryota</taxon>
        <taxon>Viridiplantae</taxon>
        <taxon>Streptophyta</taxon>
        <taxon>Embryophyta</taxon>
        <taxon>Tracheophyta</taxon>
        <taxon>Spermatophyta</taxon>
        <taxon>Magnoliopsida</taxon>
        <taxon>Ranunculales</taxon>
        <taxon>Papaveraceae</taxon>
        <taxon>Papaveroideae</taxon>
        <taxon>Papaver</taxon>
    </lineage>
</organism>
<dbReference type="PROSITE" id="PS00105">
    <property type="entry name" value="AA_TRANSFER_CLASS_1"/>
    <property type="match status" value="2"/>
</dbReference>
<protein>
    <recommendedName>
        <fullName evidence="3">Aminotransferase class I/classII large domain-containing protein</fullName>
    </recommendedName>
</protein>
<feature type="domain" description="Aminotransferase class I/classII large" evidence="3">
    <location>
        <begin position="63"/>
        <end position="445"/>
    </location>
</feature>
<evidence type="ECO:0000259" key="3">
    <source>
        <dbReference type="Pfam" id="PF00155"/>
    </source>
</evidence>
<dbReference type="InterPro" id="IPR015422">
    <property type="entry name" value="PyrdxlP-dep_Trfase_small"/>
</dbReference>
<evidence type="ECO:0000256" key="2">
    <source>
        <dbReference type="ARBA" id="ARBA00022898"/>
    </source>
</evidence>